<keyword evidence="3" id="KW-1185">Reference proteome</keyword>
<dbReference type="STRING" id="9009.A0A226N6S9"/>
<accession>A0A226N6S9</accession>
<comment type="caution">
    <text evidence="2">The sequence shown here is derived from an EMBL/GenBank/DDBJ whole genome shotgun (WGS) entry which is preliminary data.</text>
</comment>
<evidence type="ECO:0000313" key="2">
    <source>
        <dbReference type="EMBL" id="OXB63208.1"/>
    </source>
</evidence>
<gene>
    <name evidence="2" type="ORF">ASZ78_016357</name>
</gene>
<proteinExistence type="predicted"/>
<dbReference type="EMBL" id="MCFN01000177">
    <property type="protein sequence ID" value="OXB63208.1"/>
    <property type="molecule type" value="Genomic_DNA"/>
</dbReference>
<reference evidence="2 3" key="1">
    <citation type="submission" date="2016-07" db="EMBL/GenBank/DDBJ databases">
        <title>Disparate Historic Effective Population Sizes Predicted by Modern Levels of Genome Diversity for the Scaled Quail (Callipepla squamata) and the Northern Bobwhite (Colinus virginianus): Inferences from First and Second Generation Draft Genome Assemblies for Sympatric New World Quail.</title>
        <authorList>
            <person name="Oldeschulte D.L."/>
            <person name="Halley Y.A."/>
            <person name="Bhattarai E.K."/>
            <person name="Brashear W.A."/>
            <person name="Hill J."/>
            <person name="Metz R.P."/>
            <person name="Johnson C.D."/>
            <person name="Rollins D."/>
            <person name="Peterson M.J."/>
            <person name="Bickhart D.M."/>
            <person name="Decker J.E."/>
            <person name="Seabury C.M."/>
        </authorList>
    </citation>
    <scope>NUCLEOTIDE SEQUENCE [LARGE SCALE GENOMIC DNA]</scope>
    <source>
        <strain evidence="2 3">Texas</strain>
        <tissue evidence="2">Leg muscle</tissue>
    </source>
</reference>
<dbReference type="Proteomes" id="UP000198323">
    <property type="component" value="Unassembled WGS sequence"/>
</dbReference>
<name>A0A226N6S9_CALSU</name>
<protein>
    <submittedName>
        <fullName evidence="2">Uncharacterized protein</fullName>
    </submittedName>
</protein>
<feature type="compositionally biased region" description="Low complexity" evidence="1">
    <location>
        <begin position="1"/>
        <end position="28"/>
    </location>
</feature>
<dbReference type="OrthoDB" id="9909045at2759"/>
<sequence length="80" mass="8174">MERAAAAAAEGGVVNRRAARAGSRQASSEALDSPTGSHVEWCKQLIAATISSQISGSVPSEGVSRDYRVSASSSAFLCFG</sequence>
<organism evidence="2 3">
    <name type="scientific">Callipepla squamata</name>
    <name type="common">Scaled quail</name>
    <dbReference type="NCBI Taxonomy" id="9009"/>
    <lineage>
        <taxon>Eukaryota</taxon>
        <taxon>Metazoa</taxon>
        <taxon>Chordata</taxon>
        <taxon>Craniata</taxon>
        <taxon>Vertebrata</taxon>
        <taxon>Euteleostomi</taxon>
        <taxon>Archelosauria</taxon>
        <taxon>Archosauria</taxon>
        <taxon>Dinosauria</taxon>
        <taxon>Saurischia</taxon>
        <taxon>Theropoda</taxon>
        <taxon>Coelurosauria</taxon>
        <taxon>Aves</taxon>
        <taxon>Neognathae</taxon>
        <taxon>Galloanserae</taxon>
        <taxon>Galliformes</taxon>
        <taxon>Odontophoridae</taxon>
        <taxon>Callipepla</taxon>
    </lineage>
</organism>
<feature type="region of interest" description="Disordered" evidence="1">
    <location>
        <begin position="1"/>
        <end position="35"/>
    </location>
</feature>
<dbReference type="AlphaFoldDB" id="A0A226N6S9"/>
<evidence type="ECO:0000313" key="3">
    <source>
        <dbReference type="Proteomes" id="UP000198323"/>
    </source>
</evidence>
<evidence type="ECO:0000256" key="1">
    <source>
        <dbReference type="SAM" id="MobiDB-lite"/>
    </source>
</evidence>